<dbReference type="PANTHER" id="PTHR24056">
    <property type="entry name" value="CELL DIVISION PROTEIN KINASE"/>
    <property type="match status" value="1"/>
</dbReference>
<dbReference type="InterPro" id="IPR008271">
    <property type="entry name" value="Ser/Thr_kinase_AS"/>
</dbReference>
<dbReference type="OMA" id="ELAIDIW"/>
<protein>
    <recommendedName>
        <fullName evidence="2">cyclin-dependent kinase</fullName>
        <ecNumber evidence="2">2.7.11.22</ecNumber>
    </recommendedName>
</protein>
<keyword evidence="10" id="KW-1185">Reference proteome</keyword>
<dbReference type="EMBL" id="DS113693">
    <property type="protein sequence ID" value="EAX97962.1"/>
    <property type="molecule type" value="Genomic_DNA"/>
</dbReference>
<feature type="domain" description="Protein kinase" evidence="8">
    <location>
        <begin position="1"/>
        <end position="248"/>
    </location>
</feature>
<dbReference type="GO" id="GO:0004693">
    <property type="term" value="F:cyclin-dependent protein serine/threonine kinase activity"/>
    <property type="evidence" value="ECO:0000318"/>
    <property type="project" value="GO_Central"/>
</dbReference>
<evidence type="ECO:0000256" key="7">
    <source>
        <dbReference type="ARBA" id="ARBA00022840"/>
    </source>
</evidence>
<dbReference type="SUPFAM" id="SSF56112">
    <property type="entry name" value="Protein kinase-like (PK-like)"/>
    <property type="match status" value="1"/>
</dbReference>
<dbReference type="InterPro" id="IPR000719">
    <property type="entry name" value="Prot_kinase_dom"/>
</dbReference>
<keyword evidence="6 9" id="KW-0418">Kinase</keyword>
<evidence type="ECO:0000313" key="9">
    <source>
        <dbReference type="EMBL" id="EAX97962.1"/>
    </source>
</evidence>
<dbReference type="STRING" id="5722.A2FAT3"/>
<evidence type="ECO:0000259" key="8">
    <source>
        <dbReference type="PROSITE" id="PS50011"/>
    </source>
</evidence>
<dbReference type="eggNOG" id="KOG0594">
    <property type="taxonomic scope" value="Eukaryota"/>
</dbReference>
<dbReference type="InterPro" id="IPR050108">
    <property type="entry name" value="CDK"/>
</dbReference>
<dbReference type="KEGG" id="tva:4755756"/>
<dbReference type="Gene3D" id="3.30.200.20">
    <property type="entry name" value="Phosphorylase Kinase, domain 1"/>
    <property type="match status" value="1"/>
</dbReference>
<name>A2FAT3_TRIV3</name>
<evidence type="ECO:0000313" key="10">
    <source>
        <dbReference type="Proteomes" id="UP000001542"/>
    </source>
</evidence>
<dbReference type="SMR" id="A2FAT3"/>
<dbReference type="GO" id="GO:0005737">
    <property type="term" value="C:cytoplasm"/>
    <property type="evidence" value="ECO:0000318"/>
    <property type="project" value="GO_Central"/>
</dbReference>
<dbReference type="GO" id="GO:0030332">
    <property type="term" value="F:cyclin binding"/>
    <property type="evidence" value="ECO:0000318"/>
    <property type="project" value="GO_Central"/>
</dbReference>
<evidence type="ECO:0000256" key="3">
    <source>
        <dbReference type="ARBA" id="ARBA00022527"/>
    </source>
</evidence>
<keyword evidence="7" id="KW-0067">ATP-binding</keyword>
<evidence type="ECO:0000256" key="1">
    <source>
        <dbReference type="ARBA" id="ARBA00006485"/>
    </source>
</evidence>
<dbReference type="GO" id="GO:0007165">
    <property type="term" value="P:signal transduction"/>
    <property type="evidence" value="ECO:0000318"/>
    <property type="project" value="GO_Central"/>
</dbReference>
<organism evidence="9 10">
    <name type="scientific">Trichomonas vaginalis (strain ATCC PRA-98 / G3)</name>
    <dbReference type="NCBI Taxonomy" id="412133"/>
    <lineage>
        <taxon>Eukaryota</taxon>
        <taxon>Metamonada</taxon>
        <taxon>Parabasalia</taxon>
        <taxon>Trichomonadida</taxon>
        <taxon>Trichomonadidae</taxon>
        <taxon>Trichomonas</taxon>
    </lineage>
</organism>
<dbReference type="Gene3D" id="1.10.510.10">
    <property type="entry name" value="Transferase(Phosphotransferase) domain 1"/>
    <property type="match status" value="1"/>
</dbReference>
<accession>A2FAT3</accession>
<dbReference type="InterPro" id="IPR011009">
    <property type="entry name" value="Kinase-like_dom_sf"/>
</dbReference>
<reference evidence="9" key="1">
    <citation type="submission" date="2006-10" db="EMBL/GenBank/DDBJ databases">
        <authorList>
            <person name="Amadeo P."/>
            <person name="Zhao Q."/>
            <person name="Wortman J."/>
            <person name="Fraser-Liggett C."/>
            <person name="Carlton J."/>
        </authorList>
    </citation>
    <scope>NUCLEOTIDE SEQUENCE</scope>
    <source>
        <strain evidence="9">G3</strain>
    </source>
</reference>
<dbReference type="PROSITE" id="PS50011">
    <property type="entry name" value="PROTEIN_KINASE_DOM"/>
    <property type="match status" value="1"/>
</dbReference>
<dbReference type="InParanoid" id="A2FAT3"/>
<evidence type="ECO:0000256" key="5">
    <source>
        <dbReference type="ARBA" id="ARBA00022741"/>
    </source>
</evidence>
<evidence type="ECO:0000256" key="2">
    <source>
        <dbReference type="ARBA" id="ARBA00012425"/>
    </source>
</evidence>
<keyword evidence="3" id="KW-0723">Serine/threonine-protein kinase</keyword>
<dbReference type="Proteomes" id="UP000001542">
    <property type="component" value="Unassembled WGS sequence"/>
</dbReference>
<dbReference type="OrthoDB" id="1732493at2759"/>
<dbReference type="Pfam" id="PF00069">
    <property type="entry name" value="Pkinase"/>
    <property type="match status" value="1"/>
</dbReference>
<dbReference type="SMART" id="SM00220">
    <property type="entry name" value="S_TKc"/>
    <property type="match status" value="1"/>
</dbReference>
<dbReference type="VEuPathDB" id="TrichDB:TVAGG3_0889020"/>
<keyword evidence="4" id="KW-0808">Transferase</keyword>
<dbReference type="AlphaFoldDB" id="A2FAT3"/>
<dbReference type="FunFam" id="1.10.510.10:FF:000611">
    <property type="entry name" value="CMGC family protein kinase"/>
    <property type="match status" value="1"/>
</dbReference>
<dbReference type="GO" id="GO:0005634">
    <property type="term" value="C:nucleus"/>
    <property type="evidence" value="ECO:0000318"/>
    <property type="project" value="GO_Central"/>
</dbReference>
<evidence type="ECO:0000256" key="4">
    <source>
        <dbReference type="ARBA" id="ARBA00022679"/>
    </source>
</evidence>
<dbReference type="GO" id="GO:0010468">
    <property type="term" value="P:regulation of gene expression"/>
    <property type="evidence" value="ECO:0000318"/>
    <property type="project" value="GO_Central"/>
</dbReference>
<dbReference type="EC" id="2.7.11.22" evidence="2"/>
<dbReference type="PANTHER" id="PTHR24056:SF254">
    <property type="entry name" value="CYCLIN-DEPENDENT KINASE 2"/>
    <property type="match status" value="1"/>
</dbReference>
<dbReference type="VEuPathDB" id="TrichDB:TVAG_017340"/>
<dbReference type="GO" id="GO:0005524">
    <property type="term" value="F:ATP binding"/>
    <property type="evidence" value="ECO:0007669"/>
    <property type="project" value="UniProtKB-KW"/>
</dbReference>
<evidence type="ECO:0000256" key="6">
    <source>
        <dbReference type="ARBA" id="ARBA00022777"/>
    </source>
</evidence>
<keyword evidence="5" id="KW-0547">Nucleotide-binding</keyword>
<dbReference type="PROSITE" id="PS00108">
    <property type="entry name" value="PROTEIN_KINASE_ST"/>
    <property type="match status" value="1"/>
</dbReference>
<reference evidence="9" key="2">
    <citation type="journal article" date="2007" name="Science">
        <title>Draft genome sequence of the sexually transmitted pathogen Trichomonas vaginalis.</title>
        <authorList>
            <person name="Carlton J.M."/>
            <person name="Hirt R.P."/>
            <person name="Silva J.C."/>
            <person name="Delcher A.L."/>
            <person name="Schatz M."/>
            <person name="Zhao Q."/>
            <person name="Wortman J.R."/>
            <person name="Bidwell S.L."/>
            <person name="Alsmark U.C.M."/>
            <person name="Besteiro S."/>
            <person name="Sicheritz-Ponten T."/>
            <person name="Noel C.J."/>
            <person name="Dacks J.B."/>
            <person name="Foster P.G."/>
            <person name="Simillion C."/>
            <person name="Van de Peer Y."/>
            <person name="Miranda-Saavedra D."/>
            <person name="Barton G.J."/>
            <person name="Westrop G.D."/>
            <person name="Mueller S."/>
            <person name="Dessi D."/>
            <person name="Fiori P.L."/>
            <person name="Ren Q."/>
            <person name="Paulsen I."/>
            <person name="Zhang H."/>
            <person name="Bastida-Corcuera F.D."/>
            <person name="Simoes-Barbosa A."/>
            <person name="Brown M.T."/>
            <person name="Hayes R.D."/>
            <person name="Mukherjee M."/>
            <person name="Okumura C.Y."/>
            <person name="Schneider R."/>
            <person name="Smith A.J."/>
            <person name="Vanacova S."/>
            <person name="Villalvazo M."/>
            <person name="Haas B.J."/>
            <person name="Pertea M."/>
            <person name="Feldblyum T.V."/>
            <person name="Utterback T.R."/>
            <person name="Shu C.L."/>
            <person name="Osoegawa K."/>
            <person name="de Jong P.J."/>
            <person name="Hrdy I."/>
            <person name="Horvathova L."/>
            <person name="Zubacova Z."/>
            <person name="Dolezal P."/>
            <person name="Malik S.B."/>
            <person name="Logsdon J.M. Jr."/>
            <person name="Henze K."/>
            <person name="Gupta A."/>
            <person name="Wang C.C."/>
            <person name="Dunne R.L."/>
            <person name="Upcroft J.A."/>
            <person name="Upcroft P."/>
            <person name="White O."/>
            <person name="Salzberg S.L."/>
            <person name="Tang P."/>
            <person name="Chiu C.-H."/>
            <person name="Lee Y.-S."/>
            <person name="Embley T.M."/>
            <person name="Coombs G.H."/>
            <person name="Mottram J.C."/>
            <person name="Tachezy J."/>
            <person name="Fraser-Liggett C.M."/>
            <person name="Johnson P.J."/>
        </authorList>
    </citation>
    <scope>NUCLEOTIDE SEQUENCE [LARGE SCALE GENOMIC DNA]</scope>
    <source>
        <strain evidence="9">G3</strain>
    </source>
</reference>
<gene>
    <name evidence="9" type="ORF">TVAG_017340</name>
</gene>
<dbReference type="GO" id="GO:0010389">
    <property type="term" value="P:regulation of G2/M transition of mitotic cell cycle"/>
    <property type="evidence" value="ECO:0000318"/>
    <property type="project" value="GO_Central"/>
</dbReference>
<dbReference type="GO" id="GO:0000307">
    <property type="term" value="C:cyclin-dependent protein kinase holoenzyme complex"/>
    <property type="evidence" value="ECO:0000318"/>
    <property type="project" value="GO_Central"/>
</dbReference>
<sequence>MKPNQEDEGISAITLREVAILKSLDHPNIVKLLDVSVKEKSIILVQEFLQIDLRKYLKARYMKPMDSKLLKSYAFQLLAAIYVLHTHRIMHRDLKPENLLLNSKGQLKLCDFGLARFFSVPMRQYSPQVVSLWYRAPELLFEPRCYELAIDIWSAGCIIAEMARGEVLFTSDSEVDLIHKILAVTGTPEDKNLIHLPQGITVPEYKPQDMQEVLRTDDVFLADLVSKMLTLDPMKRISAIDALAHPYFKDVADPVRQMSLPSSLL</sequence>
<comment type="similarity">
    <text evidence="1">Belongs to the protein kinase superfamily. CMGC Ser/Thr protein kinase family. CDC2/CDKX subfamily.</text>
</comment>
<proteinExistence type="inferred from homology"/>
<dbReference type="GO" id="GO:0000082">
    <property type="term" value="P:G1/S transition of mitotic cell cycle"/>
    <property type="evidence" value="ECO:0000318"/>
    <property type="project" value="GO_Central"/>
</dbReference>
<dbReference type="RefSeq" id="XP_001310892.1">
    <property type="nucleotide sequence ID" value="XM_001310891.1"/>
</dbReference>